<gene>
    <name evidence="1" type="ORF">RSSM_03218</name>
</gene>
<accession>M5UC23</accession>
<dbReference type="EMBL" id="ANOH01000218">
    <property type="protein sequence ID" value="EMI55406.1"/>
    <property type="molecule type" value="Genomic_DNA"/>
</dbReference>
<protein>
    <submittedName>
        <fullName evidence="1">Uncharacterized protein</fullName>
    </submittedName>
</protein>
<reference evidence="1 2" key="1">
    <citation type="journal article" date="2013" name="Mar. Genomics">
        <title>Expression of sulfatases in Rhodopirellula baltica and the diversity of sulfatases in the genus Rhodopirellula.</title>
        <authorList>
            <person name="Wegner C.E."/>
            <person name="Richter-Heitmann T."/>
            <person name="Klindworth A."/>
            <person name="Klockow C."/>
            <person name="Richter M."/>
            <person name="Achstetter T."/>
            <person name="Glockner F.O."/>
            <person name="Harder J."/>
        </authorList>
    </citation>
    <scope>NUCLEOTIDE SEQUENCE [LARGE SCALE GENOMIC DNA]</scope>
    <source>
        <strain evidence="1 2">SM41</strain>
    </source>
</reference>
<evidence type="ECO:0000313" key="2">
    <source>
        <dbReference type="Proteomes" id="UP000011885"/>
    </source>
</evidence>
<dbReference type="Proteomes" id="UP000011885">
    <property type="component" value="Unassembled WGS sequence"/>
</dbReference>
<comment type="caution">
    <text evidence="1">The sequence shown here is derived from an EMBL/GenBank/DDBJ whole genome shotgun (WGS) entry which is preliminary data.</text>
</comment>
<organism evidence="1 2">
    <name type="scientific">Rhodopirellula sallentina SM41</name>
    <dbReference type="NCBI Taxonomy" id="1263870"/>
    <lineage>
        <taxon>Bacteria</taxon>
        <taxon>Pseudomonadati</taxon>
        <taxon>Planctomycetota</taxon>
        <taxon>Planctomycetia</taxon>
        <taxon>Pirellulales</taxon>
        <taxon>Pirellulaceae</taxon>
        <taxon>Rhodopirellula</taxon>
    </lineage>
</organism>
<proteinExistence type="predicted"/>
<dbReference type="AlphaFoldDB" id="M5UC23"/>
<evidence type="ECO:0000313" key="1">
    <source>
        <dbReference type="EMBL" id="EMI55406.1"/>
    </source>
</evidence>
<dbReference type="PATRIC" id="fig|1263870.3.peg.3418"/>
<sequence length="103" mass="11918">MLSCPWAKCLEEIGSNPRLLALGQFLWKKNPKGLSEWTIDLDKLKQQVWGDEVTPTSTVRSLVSDFRKHLEAHNVPLTISVHDTRDKRRVRCTLPKDFKFDLS</sequence>
<keyword evidence="2" id="KW-1185">Reference proteome</keyword>
<name>M5UC23_9BACT</name>